<gene>
    <name evidence="3" type="ORF">NAS2_0793</name>
</gene>
<proteinExistence type="predicted"/>
<accession>A0A4P2VFW3</accession>
<dbReference type="EC" id="1.2.7.3" evidence="3"/>
<evidence type="ECO:0000259" key="2">
    <source>
        <dbReference type="Pfam" id="PF01558"/>
    </source>
</evidence>
<dbReference type="AlphaFoldDB" id="A0A4P2VFW3"/>
<dbReference type="InterPro" id="IPR052554">
    <property type="entry name" value="2-oxoglutarate_synth_KorC"/>
</dbReference>
<dbReference type="GO" id="GO:0047553">
    <property type="term" value="F:2-oxoglutarate synthase activity"/>
    <property type="evidence" value="ECO:0007669"/>
    <property type="project" value="UniProtKB-EC"/>
</dbReference>
<dbReference type="InterPro" id="IPR019752">
    <property type="entry name" value="Pyrv/ketoisovalerate_OxRed_cat"/>
</dbReference>
<dbReference type="Pfam" id="PF01558">
    <property type="entry name" value="POR"/>
    <property type="match status" value="1"/>
</dbReference>
<reference evidence="3 4" key="1">
    <citation type="journal article" date="2019" name="ISME J.">
        <title>Isolation and characterization of a thermophilic sulfur- and iron-reducing thaumarchaeote from a terrestrial acidic hot spring.</title>
        <authorList>
            <person name="Kato S."/>
            <person name="Itoh T."/>
            <person name="Yuki M."/>
            <person name="Nagamori M."/>
            <person name="Ohnishi M."/>
            <person name="Uematsu K."/>
            <person name="Suzuki K."/>
            <person name="Takashina T."/>
            <person name="Ohkuma M."/>
        </authorList>
    </citation>
    <scope>NUCLEOTIDE SEQUENCE [LARGE SCALE GENOMIC DNA]</scope>
    <source>
        <strain evidence="3 4">NAS-02</strain>
    </source>
</reference>
<dbReference type="InterPro" id="IPR002869">
    <property type="entry name" value="Pyrv_flavodox_OxRed_cen"/>
</dbReference>
<keyword evidence="4" id="KW-1185">Reference proteome</keyword>
<dbReference type="SUPFAM" id="SSF53323">
    <property type="entry name" value="Pyruvate-ferredoxin oxidoreductase, PFOR, domain III"/>
    <property type="match status" value="1"/>
</dbReference>
<organism evidence="3 4">
    <name type="scientific">Conexivisphaera calida</name>
    <dbReference type="NCBI Taxonomy" id="1874277"/>
    <lineage>
        <taxon>Archaea</taxon>
        <taxon>Nitrososphaerota</taxon>
        <taxon>Conexivisphaeria</taxon>
        <taxon>Conexivisphaerales</taxon>
        <taxon>Conexivisphaeraceae</taxon>
        <taxon>Conexivisphaera</taxon>
    </lineage>
</organism>
<evidence type="ECO:0000256" key="1">
    <source>
        <dbReference type="ARBA" id="ARBA00023002"/>
    </source>
</evidence>
<dbReference type="Proteomes" id="UP000509448">
    <property type="component" value="Chromosome"/>
</dbReference>
<dbReference type="Gene3D" id="3.40.920.10">
    <property type="entry name" value="Pyruvate-ferredoxin oxidoreductase, PFOR, domain III"/>
    <property type="match status" value="1"/>
</dbReference>
<evidence type="ECO:0000313" key="3">
    <source>
        <dbReference type="EMBL" id="BBE42182.1"/>
    </source>
</evidence>
<dbReference type="EMBL" id="AP018732">
    <property type="protein sequence ID" value="BBE42182.1"/>
    <property type="molecule type" value="Genomic_DNA"/>
</dbReference>
<dbReference type="PANTHER" id="PTHR42730:SF1">
    <property type="entry name" value="2-OXOGLUTARATE SYNTHASE SUBUNIT KORC"/>
    <property type="match status" value="1"/>
</dbReference>
<keyword evidence="1 3" id="KW-0560">Oxidoreductase</keyword>
<sequence>MELGSFVAYRAMLAGKRASVVPTYGPQTRGGKVDVMVVEAFDMVENPVPMEFDALIAVDSPALESLDRIVDGGLVLYNEPLVRPSRVDRLRAFSVDGTEIAEEVGSGKLREPRVLTSSALMGAFVEALGDGSGPGAEDAIRAALAGRSAEIVELNLEAARRGRAHLRGPIV</sequence>
<protein>
    <submittedName>
        <fullName evidence="3">2-oxoglutarate oxidoreductase, gamma subunit</fullName>
        <ecNumber evidence="3">1.2.7.3</ecNumber>
    </submittedName>
</protein>
<dbReference type="PANTHER" id="PTHR42730">
    <property type="entry name" value="2-OXOGLUTARATE SYNTHASE SUBUNIT KORC"/>
    <property type="match status" value="1"/>
</dbReference>
<feature type="domain" description="Pyruvate/ketoisovalerate oxidoreductase catalytic" evidence="2">
    <location>
        <begin position="4"/>
        <end position="163"/>
    </location>
</feature>
<name>A0A4P2VFW3_9ARCH</name>
<dbReference type="KEGG" id="ccai:NAS2_0793"/>
<evidence type="ECO:0000313" key="4">
    <source>
        <dbReference type="Proteomes" id="UP000509448"/>
    </source>
</evidence>